<sequence>MRPEFLPGVAAALVLALVPLLVPWTTVMLTIALAIGLSVLAIVVLLRAGQVSFGHGLYYATGAYTVAFLVKARLSLDALILIPLGGLVAMLIAVAFGFFAVRYRDIFFAMINLAISMVAFSLLEKLYHITGGGDGMNVARPTLGGGRLDRAAFEAWMFYATLAIAALAGLLVTRYLASPLGRALEAVKSNEMRLEYLGVSGNHVLHVAYAISAALAGVSGAIIAIVNGHVAPEFAYWVRSGEFVFIAILGGAGNVLGAFAGSMVFEAIRNHAAALAADYWQTTLGLSLIAIIMFAPDGLTQLRFKRNKTRP</sequence>
<dbReference type="RefSeq" id="WP_013167712.1">
    <property type="nucleotide sequence ID" value="NC_014217.1"/>
</dbReference>
<dbReference type="GO" id="GO:0005886">
    <property type="term" value="C:plasma membrane"/>
    <property type="evidence" value="ECO:0007669"/>
    <property type="project" value="UniProtKB-SubCell"/>
</dbReference>
<keyword evidence="4 6" id="KW-1133">Transmembrane helix</keyword>
<comment type="subcellular location">
    <subcellularLocation>
        <location evidence="1">Cell membrane</location>
        <topology evidence="1">Multi-pass membrane protein</topology>
    </subcellularLocation>
</comment>
<evidence type="ECO:0000256" key="6">
    <source>
        <dbReference type="SAM" id="Phobius"/>
    </source>
</evidence>
<keyword evidence="3 6" id="KW-0812">Transmembrane</keyword>
<dbReference type="GO" id="GO:0015658">
    <property type="term" value="F:branched-chain amino acid transmembrane transporter activity"/>
    <property type="evidence" value="ECO:0007669"/>
    <property type="project" value="InterPro"/>
</dbReference>
<evidence type="ECO:0000313" key="8">
    <source>
        <dbReference type="Proteomes" id="UP000006633"/>
    </source>
</evidence>
<evidence type="ECO:0000256" key="2">
    <source>
        <dbReference type="ARBA" id="ARBA00022475"/>
    </source>
</evidence>
<proteinExistence type="predicted"/>
<evidence type="ECO:0000256" key="1">
    <source>
        <dbReference type="ARBA" id="ARBA00004651"/>
    </source>
</evidence>
<evidence type="ECO:0000256" key="4">
    <source>
        <dbReference type="ARBA" id="ARBA00022989"/>
    </source>
</evidence>
<feature type="transmembrane region" description="Helical" evidence="6">
    <location>
        <begin position="28"/>
        <end position="46"/>
    </location>
</feature>
<dbReference type="STRING" id="639283.Snov_2929"/>
<protein>
    <submittedName>
        <fullName evidence="7">Inner-membrane translocator</fullName>
    </submittedName>
</protein>
<dbReference type="CDD" id="cd06581">
    <property type="entry name" value="TM_PBP1_LivM_like"/>
    <property type="match status" value="1"/>
</dbReference>
<evidence type="ECO:0000256" key="3">
    <source>
        <dbReference type="ARBA" id="ARBA00022692"/>
    </source>
</evidence>
<feature type="transmembrane region" description="Helical" evidence="6">
    <location>
        <begin position="5"/>
        <end position="22"/>
    </location>
</feature>
<keyword evidence="5 6" id="KW-0472">Membrane</keyword>
<reference evidence="7 8" key="1">
    <citation type="journal article" date="2012" name="Stand. Genomic Sci.">
        <title>Complete genome sequence of the facultatively chemolithoautotrophic and methylotrophic alpha Proteobacterium Starkeya novella type strain (ATCC 8093(T)).</title>
        <authorList>
            <person name="Kappler U."/>
            <person name="Davenport K."/>
            <person name="Beatson S."/>
            <person name="Lucas S."/>
            <person name="Lapidus A."/>
            <person name="Copeland A."/>
            <person name="Berry K.W."/>
            <person name="Glavina Del Rio T."/>
            <person name="Hammon N."/>
            <person name="Dalin E."/>
            <person name="Tice H."/>
            <person name="Pitluck S."/>
            <person name="Richardson P."/>
            <person name="Bruce D."/>
            <person name="Goodwin L.A."/>
            <person name="Han C."/>
            <person name="Tapia R."/>
            <person name="Detter J.C."/>
            <person name="Chang Y.J."/>
            <person name="Jeffries C.D."/>
            <person name="Land M."/>
            <person name="Hauser L."/>
            <person name="Kyrpides N.C."/>
            <person name="Goker M."/>
            <person name="Ivanova N."/>
            <person name="Klenk H.P."/>
            <person name="Woyke T."/>
        </authorList>
    </citation>
    <scope>NUCLEOTIDE SEQUENCE [LARGE SCALE GENOMIC DNA]</scope>
    <source>
        <strain evidence="8">ATCC 8093 / DSM 506 / JCM 20403 / CCM 1077 / IAM 12100 / NBRC 12443 / NCIMB 10456</strain>
    </source>
</reference>
<feature type="transmembrane region" description="Helical" evidence="6">
    <location>
        <begin position="156"/>
        <end position="177"/>
    </location>
</feature>
<evidence type="ECO:0000313" key="7">
    <source>
        <dbReference type="EMBL" id="ADH90209.1"/>
    </source>
</evidence>
<accession>D7A6L1</accession>
<feature type="transmembrane region" description="Helical" evidence="6">
    <location>
        <begin position="243"/>
        <end position="268"/>
    </location>
</feature>
<dbReference type="Proteomes" id="UP000006633">
    <property type="component" value="Chromosome"/>
</dbReference>
<dbReference type="InterPro" id="IPR001851">
    <property type="entry name" value="ABC_transp_permease"/>
</dbReference>
<keyword evidence="2" id="KW-1003">Cell membrane</keyword>
<dbReference type="PANTHER" id="PTHR30482:SF17">
    <property type="entry name" value="ABC TRANSPORTER ATP-BINDING PROTEIN"/>
    <property type="match status" value="1"/>
</dbReference>
<organism evidence="7 8">
    <name type="scientific">Ancylobacter novellus (strain ATCC 8093 / DSM 506 / JCM 20403 / CCM 1077 / IAM 12100 / NBRC 12443 / NCIMB 10456)</name>
    <name type="common">Starkeya novella</name>
    <dbReference type="NCBI Taxonomy" id="639283"/>
    <lineage>
        <taxon>Bacteria</taxon>
        <taxon>Pseudomonadati</taxon>
        <taxon>Pseudomonadota</taxon>
        <taxon>Alphaproteobacteria</taxon>
        <taxon>Hyphomicrobiales</taxon>
        <taxon>Xanthobacteraceae</taxon>
        <taxon>Ancylobacter</taxon>
    </lineage>
</organism>
<dbReference type="eggNOG" id="COG4177">
    <property type="taxonomic scope" value="Bacteria"/>
</dbReference>
<dbReference type="EMBL" id="CP002026">
    <property type="protein sequence ID" value="ADH90209.1"/>
    <property type="molecule type" value="Genomic_DNA"/>
</dbReference>
<dbReference type="OrthoDB" id="9804361at2"/>
<keyword evidence="8" id="KW-1185">Reference proteome</keyword>
<dbReference type="KEGG" id="sno:Snov_2929"/>
<dbReference type="Pfam" id="PF02653">
    <property type="entry name" value="BPD_transp_2"/>
    <property type="match status" value="1"/>
</dbReference>
<feature type="transmembrane region" description="Helical" evidence="6">
    <location>
        <begin position="280"/>
        <end position="300"/>
    </location>
</feature>
<gene>
    <name evidence="7" type="ordered locus">Snov_2929</name>
</gene>
<dbReference type="HOGENOM" id="CLU_031365_0_1_5"/>
<feature type="transmembrane region" description="Helical" evidence="6">
    <location>
        <begin position="207"/>
        <end position="231"/>
    </location>
</feature>
<dbReference type="AlphaFoldDB" id="D7A6L1"/>
<evidence type="ECO:0000256" key="5">
    <source>
        <dbReference type="ARBA" id="ARBA00023136"/>
    </source>
</evidence>
<name>D7A6L1_ANCN5</name>
<feature type="transmembrane region" description="Helical" evidence="6">
    <location>
        <begin position="78"/>
        <end position="100"/>
    </location>
</feature>
<dbReference type="InterPro" id="IPR043428">
    <property type="entry name" value="LivM-like"/>
</dbReference>
<dbReference type="PANTHER" id="PTHR30482">
    <property type="entry name" value="HIGH-AFFINITY BRANCHED-CHAIN AMINO ACID TRANSPORT SYSTEM PERMEASE"/>
    <property type="match status" value="1"/>
</dbReference>